<protein>
    <submittedName>
        <fullName evidence="1">14813_t:CDS:1</fullName>
    </submittedName>
</protein>
<feature type="non-terminal residue" evidence="1">
    <location>
        <position position="317"/>
    </location>
</feature>
<dbReference type="GO" id="GO:0005085">
    <property type="term" value="F:guanyl-nucleotide exchange factor activity"/>
    <property type="evidence" value="ECO:0007669"/>
    <property type="project" value="InterPro"/>
</dbReference>
<reference evidence="1" key="1">
    <citation type="submission" date="2021-06" db="EMBL/GenBank/DDBJ databases">
        <authorList>
            <person name="Kallberg Y."/>
            <person name="Tangrot J."/>
            <person name="Rosling A."/>
        </authorList>
    </citation>
    <scope>NUCLEOTIDE SEQUENCE</scope>
    <source>
        <strain evidence="1">CL551</strain>
    </source>
</reference>
<organism evidence="1 2">
    <name type="scientific">Acaulospora morrowiae</name>
    <dbReference type="NCBI Taxonomy" id="94023"/>
    <lineage>
        <taxon>Eukaryota</taxon>
        <taxon>Fungi</taxon>
        <taxon>Fungi incertae sedis</taxon>
        <taxon>Mucoromycota</taxon>
        <taxon>Glomeromycotina</taxon>
        <taxon>Glomeromycetes</taxon>
        <taxon>Diversisporales</taxon>
        <taxon>Acaulosporaceae</taxon>
        <taxon>Acaulospora</taxon>
    </lineage>
</organism>
<keyword evidence="2" id="KW-1185">Reference proteome</keyword>
<dbReference type="Gene3D" id="1.10.840.10">
    <property type="entry name" value="Ras guanine-nucleotide exchange factors catalytic domain"/>
    <property type="match status" value="1"/>
</dbReference>
<dbReference type="GO" id="GO:0007264">
    <property type="term" value="P:small GTPase-mediated signal transduction"/>
    <property type="evidence" value="ECO:0007669"/>
    <property type="project" value="InterPro"/>
</dbReference>
<proteinExistence type="predicted"/>
<dbReference type="OrthoDB" id="79452at2759"/>
<evidence type="ECO:0000313" key="1">
    <source>
        <dbReference type="EMBL" id="CAG8774184.1"/>
    </source>
</evidence>
<dbReference type="AlphaFoldDB" id="A0A9N9P0V1"/>
<gene>
    <name evidence="1" type="ORF">AMORRO_LOCUS16786</name>
</gene>
<dbReference type="InterPro" id="IPR023578">
    <property type="entry name" value="Ras_GEF_dom_sf"/>
</dbReference>
<feature type="non-terminal residue" evidence="1">
    <location>
        <position position="1"/>
    </location>
</feature>
<accession>A0A9N9P0V1</accession>
<comment type="caution">
    <text evidence="1">The sequence shown here is derived from an EMBL/GenBank/DDBJ whole genome shotgun (WGS) entry which is preliminary data.</text>
</comment>
<sequence length="317" mass="35896">ISTKRLAMIKCLEPAYDVQNEKMANLVDKAINDSSSLTSPGKKEVKMGEMVNPSPDVHDASNLLDSIDFAVLELFEAVTPQDWILAFEVLETQSASVLGWYPKKQTSSTSDDEILITDIFTTLHSTERTGNSEENVLRSLPLSIQALLRIHNAIRKWVIQEVASPSIEIELRANRINVFLDMILLSRKRMVKLEVYPKEIGNNESEVKRSVPSFVESAIVSALISPESRLFTRAWSEVTISRHGSIESLKSILQNGLTKTYPTSSNPAIVPCIGWLFERMLEICCNIPDMSFESEKLINYDKRRYVYNLIQIFVRLQ</sequence>
<evidence type="ECO:0000313" key="2">
    <source>
        <dbReference type="Proteomes" id="UP000789342"/>
    </source>
</evidence>
<dbReference type="EMBL" id="CAJVPV010048350">
    <property type="protein sequence ID" value="CAG8774184.1"/>
    <property type="molecule type" value="Genomic_DNA"/>
</dbReference>
<dbReference type="InterPro" id="IPR036964">
    <property type="entry name" value="RASGEF_cat_dom_sf"/>
</dbReference>
<dbReference type="SUPFAM" id="SSF48366">
    <property type="entry name" value="Ras GEF"/>
    <property type="match status" value="1"/>
</dbReference>
<name>A0A9N9P0V1_9GLOM</name>
<dbReference type="Proteomes" id="UP000789342">
    <property type="component" value="Unassembled WGS sequence"/>
</dbReference>